<dbReference type="EMBL" id="AB231700">
    <property type="protein sequence ID" value="BAF36101.1"/>
    <property type="molecule type" value="Genomic_DNA"/>
</dbReference>
<evidence type="ECO:0000313" key="2">
    <source>
        <dbReference type="Proteomes" id="UP000001249"/>
    </source>
</evidence>
<sequence length="173" mass="20138">MEELEATYNNRVVYGLADSSNVYIDTVSLKKVLDCSIYSELMKSDRLWVSADDLAVILEDNNCPTDDFEEWLTSIRNIDYKPKTHAITYNNDKKVYYRYKGRELVFSLNSIIATHYNSSNIVFTNWRNGNKYEYKPNDSRVWWVSVDEALELARTISSTLGAWLEGWISVMDT</sequence>
<evidence type="ECO:0000313" key="1">
    <source>
        <dbReference type="EMBL" id="BAF36101.1"/>
    </source>
</evidence>
<protein>
    <submittedName>
        <fullName evidence="1">Uncharacterized protein</fullName>
    </submittedName>
</protein>
<dbReference type="GeneID" id="4484380"/>
<keyword evidence="2" id="KW-1185">Reference proteome</keyword>
<proteinExistence type="predicted"/>
<dbReference type="Proteomes" id="UP000001249">
    <property type="component" value="Segment"/>
</dbReference>
<dbReference type="KEGG" id="vg:4484380"/>
<name>A0A7C4_9CAUD</name>
<dbReference type="RefSeq" id="YP_851024.1">
    <property type="nucleotide sequence ID" value="NC_008562.1"/>
</dbReference>
<accession>A0A7C4</accession>
<reference evidence="2" key="1">
    <citation type="journal article" date="2008" name="J. Bacteriol.">
        <title>Ma-LMM01 infecting toxic Microcystis aeruginosa illuminates diverse cyanophage genome strategies.</title>
        <authorList>
            <person name="Yoshida T."/>
            <person name="Nagasaki K."/>
            <person name="Takashima Y."/>
            <person name="Shirai Y."/>
            <person name="Tomaru Y."/>
            <person name="Takao Y."/>
            <person name="Sakamoto S."/>
            <person name="Hiroishi S."/>
            <person name="Ogata H."/>
        </authorList>
    </citation>
    <scope>NUCLEOTIDE SEQUENCE</scope>
</reference>
<organism evidence="1 2">
    <name type="scientific">Microcystis phage LMM01</name>
    <dbReference type="NCBI Taxonomy" id="2856824"/>
    <lineage>
        <taxon>Viruses</taxon>
        <taxon>Duplodnaviria</taxon>
        <taxon>Heunggongvirae</taxon>
        <taxon>Uroviricota</taxon>
        <taxon>Caudoviricetes</taxon>
        <taxon>Fukuivirus</taxon>
        <taxon>Fukuivirus LMM01</taxon>
    </lineage>
</organism>